<feature type="transmembrane region" description="Helical" evidence="1">
    <location>
        <begin position="40"/>
        <end position="59"/>
    </location>
</feature>
<keyword evidence="1" id="KW-0472">Membrane</keyword>
<reference evidence="2 3" key="1">
    <citation type="submission" date="2019-11" db="EMBL/GenBank/DDBJ databases">
        <title>The genome sequence of Methylocystis heyeri.</title>
        <authorList>
            <person name="Oshkin I.Y."/>
            <person name="Miroshnikov K."/>
            <person name="Dedysh S.N."/>
        </authorList>
    </citation>
    <scope>NUCLEOTIDE SEQUENCE [LARGE SCALE GENOMIC DNA]</scope>
    <source>
        <strain evidence="2 3">H2</strain>
    </source>
</reference>
<dbReference type="RefSeq" id="WP_136494544.1">
    <property type="nucleotide sequence ID" value="NZ_CP046052.1"/>
</dbReference>
<dbReference type="AlphaFoldDB" id="A0A6B8KAN5"/>
<sequence length="82" mass="8807">MIDRKDEEAAMPVAERDFRHRRPAAQAGYGRLGARVRRDAVVLAAAAVGAIAICVAAGLYFFAGWSALALFFFLFGMGAAMK</sequence>
<keyword evidence="3" id="KW-1185">Reference proteome</keyword>
<dbReference type="KEGG" id="mhey:H2LOC_000115"/>
<accession>A0A6B8KAN5</accession>
<evidence type="ECO:0000313" key="2">
    <source>
        <dbReference type="EMBL" id="QGM44235.1"/>
    </source>
</evidence>
<keyword evidence="1" id="KW-1133">Transmembrane helix</keyword>
<name>A0A6B8KAN5_9HYPH</name>
<evidence type="ECO:0000256" key="1">
    <source>
        <dbReference type="SAM" id="Phobius"/>
    </source>
</evidence>
<dbReference type="Proteomes" id="UP000309061">
    <property type="component" value="Chromosome"/>
</dbReference>
<gene>
    <name evidence="2" type="ORF">H2LOC_000115</name>
</gene>
<dbReference type="EMBL" id="CP046052">
    <property type="protein sequence ID" value="QGM44235.1"/>
    <property type="molecule type" value="Genomic_DNA"/>
</dbReference>
<proteinExistence type="predicted"/>
<protein>
    <submittedName>
        <fullName evidence="2">Uncharacterized protein</fullName>
    </submittedName>
</protein>
<evidence type="ECO:0000313" key="3">
    <source>
        <dbReference type="Proteomes" id="UP000309061"/>
    </source>
</evidence>
<keyword evidence="1" id="KW-0812">Transmembrane</keyword>
<organism evidence="2 3">
    <name type="scientific">Methylocystis heyeri</name>
    <dbReference type="NCBI Taxonomy" id="391905"/>
    <lineage>
        <taxon>Bacteria</taxon>
        <taxon>Pseudomonadati</taxon>
        <taxon>Pseudomonadota</taxon>
        <taxon>Alphaproteobacteria</taxon>
        <taxon>Hyphomicrobiales</taxon>
        <taxon>Methylocystaceae</taxon>
        <taxon>Methylocystis</taxon>
    </lineage>
</organism>